<dbReference type="GO" id="GO:0003796">
    <property type="term" value="F:lysozyme activity"/>
    <property type="evidence" value="ECO:0007669"/>
    <property type="project" value="UniProtKB-EC"/>
</dbReference>
<keyword evidence="6" id="KW-0326">Glycosidase</keyword>
<dbReference type="GO" id="GO:0031640">
    <property type="term" value="P:killing of cells of another organism"/>
    <property type="evidence" value="ECO:0007669"/>
    <property type="project" value="UniProtKB-KW"/>
</dbReference>
<dbReference type="GO" id="GO:0042742">
    <property type="term" value="P:defense response to bacterium"/>
    <property type="evidence" value="ECO:0007669"/>
    <property type="project" value="UniProtKB-KW"/>
</dbReference>
<dbReference type="RefSeq" id="XP_018495125.1">
    <property type="nucleotide sequence ID" value="XM_018639609.1"/>
</dbReference>
<dbReference type="PANTHER" id="PTHR11407">
    <property type="entry name" value="LYSOZYME C"/>
    <property type="match status" value="1"/>
</dbReference>
<organism evidence="9 10">
    <name type="scientific">Galendromus occidentalis</name>
    <name type="common">western predatory mite</name>
    <dbReference type="NCBI Taxonomy" id="34638"/>
    <lineage>
        <taxon>Eukaryota</taxon>
        <taxon>Metazoa</taxon>
        <taxon>Ecdysozoa</taxon>
        <taxon>Arthropoda</taxon>
        <taxon>Chelicerata</taxon>
        <taxon>Arachnida</taxon>
        <taxon>Acari</taxon>
        <taxon>Parasitiformes</taxon>
        <taxon>Mesostigmata</taxon>
        <taxon>Gamasina</taxon>
        <taxon>Phytoseioidea</taxon>
        <taxon>Phytoseiidae</taxon>
        <taxon>Typhlodrominae</taxon>
        <taxon>Galendromus</taxon>
    </lineage>
</organism>
<protein>
    <recommendedName>
        <fullName evidence="3">lysozyme</fullName>
        <ecNumber evidence="3">3.2.1.17</ecNumber>
    </recommendedName>
</protein>
<evidence type="ECO:0000256" key="3">
    <source>
        <dbReference type="ARBA" id="ARBA00012732"/>
    </source>
</evidence>
<dbReference type="InterPro" id="IPR000974">
    <property type="entry name" value="Glyco_hydro_22_lys"/>
</dbReference>
<keyword evidence="6" id="KW-0378">Hydrolase</keyword>
<name>A0AAJ7L5K4_9ACAR</name>
<evidence type="ECO:0000256" key="5">
    <source>
        <dbReference type="ARBA" id="ARBA00023157"/>
    </source>
</evidence>
<sequence>MPNGIIPLSTQQSSALVMISRCRGRLIRSVAFLLILIASGSNAEILTRCEFVSQARGHFPDADLDKWTCIAHFESHFNTSAISSGNKDKSKDHGILQINDRFWCSPGIHNICGVSCKALRSENLTDTFECARTILSRQGFQAWSVYMKYCMNATGFIQGCGSGEMQPDGESGIEGVTTSANLPSIAASYRSSTSREPNQYIVEPCKITQRCELE</sequence>
<dbReference type="PROSITE" id="PS51348">
    <property type="entry name" value="GLYCOSYL_HYDROL_F22_2"/>
    <property type="match status" value="1"/>
</dbReference>
<dbReference type="PANTHER" id="PTHR11407:SF63">
    <property type="entry name" value="LYSOZYME C"/>
    <property type="match status" value="1"/>
</dbReference>
<feature type="domain" description="Glycosyl hydrolases family 22 (GH22)" evidence="8">
    <location>
        <begin position="112"/>
        <end position="130"/>
    </location>
</feature>
<accession>A0AAJ7L5K4</accession>
<evidence type="ECO:0000256" key="1">
    <source>
        <dbReference type="ARBA" id="ARBA00000632"/>
    </source>
</evidence>
<dbReference type="Pfam" id="PF00062">
    <property type="entry name" value="Lys"/>
    <property type="match status" value="1"/>
</dbReference>
<keyword evidence="4" id="KW-0081">Bacteriolytic enzyme</keyword>
<evidence type="ECO:0000259" key="8">
    <source>
        <dbReference type="PROSITE" id="PS00128"/>
    </source>
</evidence>
<evidence type="ECO:0000256" key="7">
    <source>
        <dbReference type="RuleBase" id="RU004440"/>
    </source>
</evidence>
<comment type="catalytic activity">
    <reaction evidence="1">
        <text>Hydrolysis of (1-&gt;4)-beta-linkages between N-acetylmuramic acid and N-acetyl-D-glucosamine residues in a peptidoglycan and between N-acetyl-D-glucosamine residues in chitodextrins.</text>
        <dbReference type="EC" id="3.2.1.17"/>
    </reaction>
</comment>
<evidence type="ECO:0000256" key="6">
    <source>
        <dbReference type="ARBA" id="ARBA00023295"/>
    </source>
</evidence>
<dbReference type="InterPro" id="IPR019799">
    <property type="entry name" value="Glyco_hydro_22_CS"/>
</dbReference>
<evidence type="ECO:0000313" key="10">
    <source>
        <dbReference type="RefSeq" id="XP_018495125.1"/>
    </source>
</evidence>
<dbReference type="InterPro" id="IPR023346">
    <property type="entry name" value="Lysozyme-like_dom_sf"/>
</dbReference>
<dbReference type="AlphaFoldDB" id="A0AAJ7L5K4"/>
<evidence type="ECO:0000313" key="9">
    <source>
        <dbReference type="Proteomes" id="UP000694867"/>
    </source>
</evidence>
<comment type="similarity">
    <text evidence="2 7">Belongs to the glycosyl hydrolase 22 family.</text>
</comment>
<evidence type="ECO:0000256" key="4">
    <source>
        <dbReference type="ARBA" id="ARBA00022638"/>
    </source>
</evidence>
<dbReference type="FunFam" id="1.10.530.10:FF:000001">
    <property type="entry name" value="Lysozyme C"/>
    <property type="match status" value="1"/>
</dbReference>
<dbReference type="PRINTS" id="PR00135">
    <property type="entry name" value="LYZLACT"/>
</dbReference>
<evidence type="ECO:0000256" key="2">
    <source>
        <dbReference type="ARBA" id="ARBA00010859"/>
    </source>
</evidence>
<dbReference type="KEGG" id="goe:108864288"/>
<dbReference type="GeneID" id="108864288"/>
<keyword evidence="9" id="KW-1185">Reference proteome</keyword>
<dbReference type="PRINTS" id="PR00137">
    <property type="entry name" value="LYSOZYME"/>
</dbReference>
<dbReference type="EC" id="3.2.1.17" evidence="3"/>
<dbReference type="SMART" id="SM00263">
    <property type="entry name" value="LYZ1"/>
    <property type="match status" value="1"/>
</dbReference>
<dbReference type="Gene3D" id="1.10.530.10">
    <property type="match status" value="1"/>
</dbReference>
<dbReference type="InterPro" id="IPR001916">
    <property type="entry name" value="Glyco_hydro_22"/>
</dbReference>
<dbReference type="SUPFAM" id="SSF53955">
    <property type="entry name" value="Lysozyme-like"/>
    <property type="match status" value="1"/>
</dbReference>
<keyword evidence="4" id="KW-0929">Antimicrobial</keyword>
<keyword evidence="5" id="KW-1015">Disulfide bond</keyword>
<dbReference type="Proteomes" id="UP000694867">
    <property type="component" value="Unplaced"/>
</dbReference>
<proteinExistence type="inferred from homology"/>
<dbReference type="CDD" id="cd16899">
    <property type="entry name" value="LYZ_C_invert"/>
    <property type="match status" value="1"/>
</dbReference>
<gene>
    <name evidence="10" type="primary">LOC108864288</name>
</gene>
<reference evidence="10" key="1">
    <citation type="submission" date="2025-08" db="UniProtKB">
        <authorList>
            <consortium name="RefSeq"/>
        </authorList>
    </citation>
    <scope>IDENTIFICATION</scope>
</reference>
<dbReference type="PROSITE" id="PS00128">
    <property type="entry name" value="GLYCOSYL_HYDROL_F22_1"/>
    <property type="match status" value="1"/>
</dbReference>